<dbReference type="InterPro" id="IPR002347">
    <property type="entry name" value="SDR_fam"/>
</dbReference>
<dbReference type="AlphaFoldDB" id="A0A6C0U2V0"/>
<organism evidence="5 6">
    <name type="scientific">Kineobactrum salinum</name>
    <dbReference type="NCBI Taxonomy" id="2708301"/>
    <lineage>
        <taxon>Bacteria</taxon>
        <taxon>Pseudomonadati</taxon>
        <taxon>Pseudomonadota</taxon>
        <taxon>Gammaproteobacteria</taxon>
        <taxon>Cellvibrionales</taxon>
        <taxon>Halieaceae</taxon>
        <taxon>Kineobactrum</taxon>
    </lineage>
</organism>
<dbReference type="PANTHER" id="PTHR42760">
    <property type="entry name" value="SHORT-CHAIN DEHYDROGENASES/REDUCTASES FAMILY MEMBER"/>
    <property type="match status" value="1"/>
</dbReference>
<evidence type="ECO:0000259" key="4">
    <source>
        <dbReference type="SMART" id="SM00822"/>
    </source>
</evidence>
<protein>
    <submittedName>
        <fullName evidence="5">SDR family oxidoreductase</fullName>
    </submittedName>
</protein>
<evidence type="ECO:0000256" key="2">
    <source>
        <dbReference type="ARBA" id="ARBA00023002"/>
    </source>
</evidence>
<gene>
    <name evidence="5" type="ORF">G3T16_07665</name>
</gene>
<dbReference type="GO" id="GO:0016616">
    <property type="term" value="F:oxidoreductase activity, acting on the CH-OH group of donors, NAD or NADP as acceptor"/>
    <property type="evidence" value="ECO:0007669"/>
    <property type="project" value="UniProtKB-ARBA"/>
</dbReference>
<dbReference type="InterPro" id="IPR036291">
    <property type="entry name" value="NAD(P)-bd_dom_sf"/>
</dbReference>
<keyword evidence="2" id="KW-0560">Oxidoreductase</keyword>
<reference evidence="5 6" key="1">
    <citation type="submission" date="2020-02" db="EMBL/GenBank/DDBJ databases">
        <title>Genome sequencing for Kineobactrum sp. M2.</title>
        <authorList>
            <person name="Park S.-J."/>
        </authorList>
    </citation>
    <scope>NUCLEOTIDE SEQUENCE [LARGE SCALE GENOMIC DNA]</scope>
    <source>
        <strain evidence="5 6">M2</strain>
    </source>
</reference>
<keyword evidence="6" id="KW-1185">Reference proteome</keyword>
<evidence type="ECO:0000256" key="1">
    <source>
        <dbReference type="ARBA" id="ARBA00006484"/>
    </source>
</evidence>
<dbReference type="KEGG" id="kim:G3T16_07665"/>
<dbReference type="PRINTS" id="PR00080">
    <property type="entry name" value="SDRFAMILY"/>
</dbReference>
<dbReference type="Proteomes" id="UP000477680">
    <property type="component" value="Chromosome"/>
</dbReference>
<dbReference type="EMBL" id="CP048711">
    <property type="protein sequence ID" value="QIB65297.1"/>
    <property type="molecule type" value="Genomic_DNA"/>
</dbReference>
<proteinExistence type="inferred from homology"/>
<evidence type="ECO:0000256" key="3">
    <source>
        <dbReference type="RuleBase" id="RU000363"/>
    </source>
</evidence>
<dbReference type="PANTHER" id="PTHR42760:SF133">
    <property type="entry name" value="3-OXOACYL-[ACYL-CARRIER-PROTEIN] REDUCTASE"/>
    <property type="match status" value="1"/>
</dbReference>
<name>A0A6C0U2V0_9GAMM</name>
<dbReference type="InterPro" id="IPR057326">
    <property type="entry name" value="KR_dom"/>
</dbReference>
<feature type="domain" description="Ketoreductase" evidence="4">
    <location>
        <begin position="7"/>
        <end position="185"/>
    </location>
</feature>
<dbReference type="Pfam" id="PF00106">
    <property type="entry name" value="adh_short"/>
    <property type="match status" value="1"/>
</dbReference>
<dbReference type="Gene3D" id="3.40.50.720">
    <property type="entry name" value="NAD(P)-binding Rossmann-like Domain"/>
    <property type="match status" value="1"/>
</dbReference>
<dbReference type="PRINTS" id="PR00081">
    <property type="entry name" value="GDHRDH"/>
</dbReference>
<evidence type="ECO:0000313" key="6">
    <source>
        <dbReference type="Proteomes" id="UP000477680"/>
    </source>
</evidence>
<dbReference type="FunFam" id="3.40.50.720:FF:000084">
    <property type="entry name" value="Short-chain dehydrogenase reductase"/>
    <property type="match status" value="1"/>
</dbReference>
<dbReference type="SUPFAM" id="SSF51735">
    <property type="entry name" value="NAD(P)-binding Rossmann-fold domains"/>
    <property type="match status" value="1"/>
</dbReference>
<comment type="similarity">
    <text evidence="1 3">Belongs to the short-chain dehydrogenases/reductases (SDR) family.</text>
</comment>
<dbReference type="CDD" id="cd05233">
    <property type="entry name" value="SDR_c"/>
    <property type="match status" value="1"/>
</dbReference>
<sequence>MFSLQAKVAFITGGTAGIGLATAKRLRAAGAEVIIVGRREAGRTLAAELGATFLQADLTREEELVAALAQARERFGGMDILFNNAGVENTGPTIEEAGPEQLQTLFDADLKAPYAVLHHGAALVRDGGSIINTASVAGMMQMPGYAQYSAVKAALISLTRTAALELAPRGIRVNAICPGSVWSEMLPRSIRRWKSSSCCVRSSASASRRKSPRWSTSWPRTTAAISVAQPFPLTAASRRGWATRC</sequence>
<accession>A0A6C0U2V0</accession>
<dbReference type="SMART" id="SM00822">
    <property type="entry name" value="PKS_KR"/>
    <property type="match status" value="1"/>
</dbReference>
<evidence type="ECO:0000313" key="5">
    <source>
        <dbReference type="EMBL" id="QIB65297.1"/>
    </source>
</evidence>